<dbReference type="Proteomes" id="UP000010716">
    <property type="component" value="Unassembled WGS sequence"/>
</dbReference>
<comment type="similarity">
    <text evidence="2">Belongs to the gluconeogenesis factor family.</text>
</comment>
<dbReference type="GO" id="GO:0005737">
    <property type="term" value="C:cytoplasm"/>
    <property type="evidence" value="ECO:0007669"/>
    <property type="project" value="UniProtKB-SubCell"/>
</dbReference>
<dbReference type="InterPro" id="IPR038136">
    <property type="entry name" value="CofD-like_dom_sf"/>
</dbReference>
<comment type="caution">
    <text evidence="3">The sequence shown here is derived from an EMBL/GenBank/DDBJ whole genome shotgun (WGS) entry which is preliminary data.</text>
</comment>
<dbReference type="HAMAP" id="MF_00973">
    <property type="entry name" value="Gluconeogen_factor"/>
    <property type="match status" value="1"/>
</dbReference>
<keyword evidence="1 2" id="KW-0963">Cytoplasm</keyword>
<dbReference type="OrthoDB" id="9783842at2"/>
<dbReference type="RefSeq" id="WP_007502504.1">
    <property type="nucleotide sequence ID" value="NZ_AFCE01000047.1"/>
</dbReference>
<dbReference type="Gene3D" id="3.40.50.10680">
    <property type="entry name" value="CofD-like domains"/>
    <property type="match status" value="1"/>
</dbReference>
<organism evidence="3 4">
    <name type="scientific">Caldalkalibacillus thermarum (strain TA2.A1)</name>
    <dbReference type="NCBI Taxonomy" id="986075"/>
    <lineage>
        <taxon>Bacteria</taxon>
        <taxon>Bacillati</taxon>
        <taxon>Bacillota</taxon>
        <taxon>Bacilli</taxon>
        <taxon>Bacillales</taxon>
        <taxon>Bacillaceae</taxon>
        <taxon>Caldalkalibacillus</taxon>
    </lineage>
</organism>
<dbReference type="PANTHER" id="PTHR30135:SF3">
    <property type="entry name" value="GLUCONEOGENESIS FACTOR-RELATED"/>
    <property type="match status" value="1"/>
</dbReference>
<dbReference type="NCBIfam" id="TIGR01826">
    <property type="entry name" value="CofD_related"/>
    <property type="match status" value="1"/>
</dbReference>
<comment type="function">
    <text evidence="2">Required for morphogenesis under gluconeogenic growth conditions.</text>
</comment>
<dbReference type="Pfam" id="PF01933">
    <property type="entry name" value="CofD"/>
    <property type="match status" value="1"/>
</dbReference>
<protein>
    <recommendedName>
        <fullName evidence="2">Gluconeogenesis factor</fullName>
    </recommendedName>
</protein>
<evidence type="ECO:0000313" key="4">
    <source>
        <dbReference type="Proteomes" id="UP000010716"/>
    </source>
</evidence>
<comment type="subcellular location">
    <subcellularLocation>
        <location evidence="2">Cytoplasm</location>
    </subcellularLocation>
</comment>
<sequence length="325" mass="35359">MNRAKGQKKRVVAIGGGTGLSTILRGLKKADIDLTAIVTVADDGGSSGILREEMKMPPPGDIRNVLVALAEREPLLQQIFQHRFKNGNHLAGHSLGNLIIAAMQEITGDFVTAVKTLSRVFAVRGTVLPAANQSIRLRAEMADGTVVIGESKIPKAKKKIARLSLIPEDIEALPEAVEAVEQADLIVIGPGSLYTSVLPNLLVPGIQEGIKNSQAQVIYICNVMTQPGETDGYTVEDHISAIYEHIGQPIFHKVVVNVGHIPPAVLKKYEQEQAYPVVYQPGSLDAFNIEVIEDCLFMVNDYLRHDAQKVTEIVLRCLHGSSRKR</sequence>
<dbReference type="SUPFAM" id="SSF142338">
    <property type="entry name" value="CofD-like"/>
    <property type="match status" value="1"/>
</dbReference>
<dbReference type="PANTHER" id="PTHR30135">
    <property type="entry name" value="UNCHARACTERIZED PROTEIN YVCK-RELATED"/>
    <property type="match status" value="1"/>
</dbReference>
<dbReference type="InterPro" id="IPR010119">
    <property type="entry name" value="Gluconeogen_factor"/>
</dbReference>
<dbReference type="eggNOG" id="COG0391">
    <property type="taxonomic scope" value="Bacteria"/>
</dbReference>
<dbReference type="InterPro" id="IPR002882">
    <property type="entry name" value="CofD"/>
</dbReference>
<dbReference type="GO" id="GO:0043743">
    <property type="term" value="F:LPPG:FO 2-phospho-L-lactate transferase activity"/>
    <property type="evidence" value="ECO:0007669"/>
    <property type="project" value="InterPro"/>
</dbReference>
<dbReference type="CDD" id="cd07187">
    <property type="entry name" value="YvcK_like"/>
    <property type="match status" value="1"/>
</dbReference>
<name>F5L3I6_CALTT</name>
<evidence type="ECO:0000313" key="3">
    <source>
        <dbReference type="EMBL" id="EGL84096.1"/>
    </source>
</evidence>
<accession>F5L3I6</accession>
<proteinExistence type="inferred from homology"/>
<gene>
    <name evidence="3" type="ORF">CathTA2_0345</name>
</gene>
<reference evidence="3 4" key="1">
    <citation type="journal article" date="2011" name="J. Bacteriol.">
        <title>Draft genome sequence of the thermoalkaliphilic Caldalkalibacillus thermarum strain TA2.A1.</title>
        <authorList>
            <person name="Kalamorz F."/>
            <person name="Keis S."/>
            <person name="McMillan D.G."/>
            <person name="Olsson K."/>
            <person name="Stanton J.A."/>
            <person name="Stockwell P."/>
            <person name="Black M.A."/>
            <person name="Klingeman D.M."/>
            <person name="Land M.L."/>
            <person name="Han C.S."/>
            <person name="Martin S.L."/>
            <person name="Becher S.A."/>
            <person name="Peddie C.J."/>
            <person name="Morgan H.W."/>
            <person name="Matthies D."/>
            <person name="Preiss L."/>
            <person name="Meier T."/>
            <person name="Brown S.D."/>
            <person name="Cook G.M."/>
        </authorList>
    </citation>
    <scope>NUCLEOTIDE SEQUENCE [LARGE SCALE GENOMIC DNA]</scope>
    <source>
        <strain evidence="3 4">TA2.A1</strain>
    </source>
</reference>
<evidence type="ECO:0000256" key="1">
    <source>
        <dbReference type="ARBA" id="ARBA00022490"/>
    </source>
</evidence>
<dbReference type="GO" id="GO:0008360">
    <property type="term" value="P:regulation of cell shape"/>
    <property type="evidence" value="ECO:0007669"/>
    <property type="project" value="UniProtKB-UniRule"/>
</dbReference>
<dbReference type="EMBL" id="AFCE01000047">
    <property type="protein sequence ID" value="EGL84096.1"/>
    <property type="molecule type" value="Genomic_DNA"/>
</dbReference>
<dbReference type="AlphaFoldDB" id="F5L3I6"/>
<evidence type="ECO:0000256" key="2">
    <source>
        <dbReference type="HAMAP-Rule" id="MF_00973"/>
    </source>
</evidence>